<protein>
    <recommendedName>
        <fullName evidence="2">DUF4283 domain-containing protein</fullName>
    </recommendedName>
</protein>
<feature type="domain" description="DUF4283" evidence="2">
    <location>
        <begin position="41"/>
        <end position="109"/>
    </location>
</feature>
<accession>A0AAE0EKD4</accession>
<dbReference type="Proteomes" id="UP001281410">
    <property type="component" value="Unassembled WGS sequence"/>
</dbReference>
<organism evidence="3 4">
    <name type="scientific">Dipteronia sinensis</name>
    <dbReference type="NCBI Taxonomy" id="43782"/>
    <lineage>
        <taxon>Eukaryota</taxon>
        <taxon>Viridiplantae</taxon>
        <taxon>Streptophyta</taxon>
        <taxon>Embryophyta</taxon>
        <taxon>Tracheophyta</taxon>
        <taxon>Spermatophyta</taxon>
        <taxon>Magnoliopsida</taxon>
        <taxon>eudicotyledons</taxon>
        <taxon>Gunneridae</taxon>
        <taxon>Pentapetalae</taxon>
        <taxon>rosids</taxon>
        <taxon>malvids</taxon>
        <taxon>Sapindales</taxon>
        <taxon>Sapindaceae</taxon>
        <taxon>Hippocastanoideae</taxon>
        <taxon>Acereae</taxon>
        <taxon>Dipteronia</taxon>
    </lineage>
</organism>
<sequence>MHADEVTKLCAELSLKEEEGPLMSLNTDLKDDGEKILAFRLVGEVLSNKLVNREVFISTILRIWRLVERADIEVIDGNVFFFTFKNVDDRHRVFYGGPWSFDNALLVLEYPTGKGDIKDMKFNKAAFWPWLRATSPDRSGQFRQKKEAAKDGIASPAYDVPGNQTNCGTMVRQLRAGEGEREMVLATNSERSEEVGAEQENINEAHDLGGGGGGGGGGGALTHGKIGIQLAKNLESENPDQNIKVRNSGKCEVNPTSNSTGPGQPDCPLP</sequence>
<name>A0AAE0EKD4_9ROSI</name>
<dbReference type="AlphaFoldDB" id="A0AAE0EKD4"/>
<dbReference type="EMBL" id="JANJYJ010000001">
    <property type="protein sequence ID" value="KAK3231576.1"/>
    <property type="molecule type" value="Genomic_DNA"/>
</dbReference>
<evidence type="ECO:0000256" key="1">
    <source>
        <dbReference type="SAM" id="MobiDB-lite"/>
    </source>
</evidence>
<keyword evidence="4" id="KW-1185">Reference proteome</keyword>
<dbReference type="InterPro" id="IPR025558">
    <property type="entry name" value="DUF4283"/>
</dbReference>
<evidence type="ECO:0000259" key="2">
    <source>
        <dbReference type="Pfam" id="PF14111"/>
    </source>
</evidence>
<comment type="caution">
    <text evidence="3">The sequence shown here is derived from an EMBL/GenBank/DDBJ whole genome shotgun (WGS) entry which is preliminary data.</text>
</comment>
<evidence type="ECO:0000313" key="3">
    <source>
        <dbReference type="EMBL" id="KAK3231576.1"/>
    </source>
</evidence>
<dbReference type="Pfam" id="PF14111">
    <property type="entry name" value="DUF4283"/>
    <property type="match status" value="1"/>
</dbReference>
<proteinExistence type="predicted"/>
<reference evidence="3" key="1">
    <citation type="journal article" date="2023" name="Plant J.">
        <title>Genome sequences and population genomics provide insights into the demographic history, inbreeding, and mutation load of two 'living fossil' tree species of Dipteronia.</title>
        <authorList>
            <person name="Feng Y."/>
            <person name="Comes H.P."/>
            <person name="Chen J."/>
            <person name="Zhu S."/>
            <person name="Lu R."/>
            <person name="Zhang X."/>
            <person name="Li P."/>
            <person name="Qiu J."/>
            <person name="Olsen K.M."/>
            <person name="Qiu Y."/>
        </authorList>
    </citation>
    <scope>NUCLEOTIDE SEQUENCE</scope>
    <source>
        <strain evidence="3">NBL</strain>
    </source>
</reference>
<evidence type="ECO:0000313" key="4">
    <source>
        <dbReference type="Proteomes" id="UP001281410"/>
    </source>
</evidence>
<feature type="region of interest" description="Disordered" evidence="1">
    <location>
        <begin position="233"/>
        <end position="270"/>
    </location>
</feature>
<gene>
    <name evidence="3" type="ORF">Dsin_003457</name>
</gene>